<dbReference type="Proteomes" id="UP001338125">
    <property type="component" value="Unassembled WGS sequence"/>
</dbReference>
<feature type="signal peptide" evidence="1">
    <location>
        <begin position="1"/>
        <end position="23"/>
    </location>
</feature>
<accession>A0ABR0SWS9</accession>
<protein>
    <recommendedName>
        <fullName evidence="4">Secreted protein</fullName>
    </recommendedName>
</protein>
<comment type="caution">
    <text evidence="2">The sequence shown here is derived from an EMBL/GenBank/DDBJ whole genome shotgun (WGS) entry which is preliminary data.</text>
</comment>
<proteinExistence type="predicted"/>
<gene>
    <name evidence="2" type="ORF">PT974_04657</name>
</gene>
<name>A0ABR0SWS9_9HYPO</name>
<dbReference type="EMBL" id="JAVFKD010000004">
    <property type="protein sequence ID" value="KAK5996226.1"/>
    <property type="molecule type" value="Genomic_DNA"/>
</dbReference>
<evidence type="ECO:0000313" key="3">
    <source>
        <dbReference type="Proteomes" id="UP001338125"/>
    </source>
</evidence>
<keyword evidence="1" id="KW-0732">Signal</keyword>
<sequence>MTLEKCPSMLLAMSCGVLLATQGNHSNSVTNEHGVAKLSPPGDSCIGGAADSSRKLPSRNEYFVCLISRDVFNGPSNPGTRVDVINHIHGLIEDRHDHKYQIYSTAFLCAPY</sequence>
<organism evidence="2 3">
    <name type="scientific">Cladobotryum mycophilum</name>
    <dbReference type="NCBI Taxonomy" id="491253"/>
    <lineage>
        <taxon>Eukaryota</taxon>
        <taxon>Fungi</taxon>
        <taxon>Dikarya</taxon>
        <taxon>Ascomycota</taxon>
        <taxon>Pezizomycotina</taxon>
        <taxon>Sordariomycetes</taxon>
        <taxon>Hypocreomycetidae</taxon>
        <taxon>Hypocreales</taxon>
        <taxon>Hypocreaceae</taxon>
        <taxon>Cladobotryum</taxon>
    </lineage>
</organism>
<evidence type="ECO:0000256" key="1">
    <source>
        <dbReference type="SAM" id="SignalP"/>
    </source>
</evidence>
<reference evidence="2 3" key="1">
    <citation type="submission" date="2024-01" db="EMBL/GenBank/DDBJ databases">
        <title>Complete genome of Cladobotryum mycophilum ATHUM6906.</title>
        <authorList>
            <person name="Christinaki A.C."/>
            <person name="Myridakis A.I."/>
            <person name="Kouvelis V.N."/>
        </authorList>
    </citation>
    <scope>NUCLEOTIDE SEQUENCE [LARGE SCALE GENOMIC DNA]</scope>
    <source>
        <strain evidence="2 3">ATHUM6906</strain>
    </source>
</reference>
<evidence type="ECO:0000313" key="2">
    <source>
        <dbReference type="EMBL" id="KAK5996226.1"/>
    </source>
</evidence>
<evidence type="ECO:0008006" key="4">
    <source>
        <dbReference type="Google" id="ProtNLM"/>
    </source>
</evidence>
<feature type="chain" id="PRO_5046972989" description="Secreted protein" evidence="1">
    <location>
        <begin position="24"/>
        <end position="112"/>
    </location>
</feature>
<keyword evidence="3" id="KW-1185">Reference proteome</keyword>